<reference evidence="2 3" key="2">
    <citation type="submission" date="2018-03" db="EMBL/GenBank/DDBJ databases">
        <authorList>
            <person name="Keele B.F."/>
        </authorList>
    </citation>
    <scope>NUCLEOTIDE SEQUENCE [LARGE SCALE GENOMIC DNA]</scope>
    <source>
        <strain evidence="2 3">CCALA 016</strain>
    </source>
</reference>
<name>A0A2T1LUA2_9CHRO</name>
<dbReference type="AlphaFoldDB" id="A0A2T1LUA2"/>
<gene>
    <name evidence="2" type="ORF">C7H19_18000</name>
</gene>
<dbReference type="OrthoDB" id="509866at2"/>
<protein>
    <recommendedName>
        <fullName evidence="1">Putative restriction endonuclease domain-containing protein</fullName>
    </recommendedName>
</protein>
<evidence type="ECO:0000313" key="2">
    <source>
        <dbReference type="EMBL" id="PSF35036.1"/>
    </source>
</evidence>
<dbReference type="SUPFAM" id="SSF52980">
    <property type="entry name" value="Restriction endonuclease-like"/>
    <property type="match status" value="1"/>
</dbReference>
<dbReference type="RefSeq" id="WP_106458306.1">
    <property type="nucleotide sequence ID" value="NZ_PXOH01000023.1"/>
</dbReference>
<feature type="domain" description="Putative restriction endonuclease" evidence="1">
    <location>
        <begin position="10"/>
        <end position="175"/>
    </location>
</feature>
<reference evidence="2 3" key="1">
    <citation type="submission" date="2018-03" db="EMBL/GenBank/DDBJ databases">
        <title>The ancient ancestry and fast evolution of plastids.</title>
        <authorList>
            <person name="Moore K.R."/>
            <person name="Magnabosco C."/>
            <person name="Momper L."/>
            <person name="Gold D.A."/>
            <person name="Bosak T."/>
            <person name="Fournier G.P."/>
        </authorList>
    </citation>
    <scope>NUCLEOTIDE SEQUENCE [LARGE SCALE GENOMIC DNA]</scope>
    <source>
        <strain evidence="2 3">CCALA 016</strain>
    </source>
</reference>
<dbReference type="InterPro" id="IPR008538">
    <property type="entry name" value="Uma2"/>
</dbReference>
<dbReference type="PANTHER" id="PTHR35400">
    <property type="entry name" value="SLR1083 PROTEIN"/>
    <property type="match status" value="1"/>
</dbReference>
<dbReference type="Gene3D" id="3.90.1570.10">
    <property type="entry name" value="tt1808, chain A"/>
    <property type="match status" value="1"/>
</dbReference>
<evidence type="ECO:0000313" key="3">
    <source>
        <dbReference type="Proteomes" id="UP000239001"/>
    </source>
</evidence>
<dbReference type="Proteomes" id="UP000239001">
    <property type="component" value="Unassembled WGS sequence"/>
</dbReference>
<accession>A0A2T1LUA2</accession>
<dbReference type="InterPro" id="IPR011335">
    <property type="entry name" value="Restrct_endonuc-II-like"/>
</dbReference>
<dbReference type="InterPro" id="IPR012296">
    <property type="entry name" value="Nuclease_put_TT1808"/>
</dbReference>
<dbReference type="CDD" id="cd06260">
    <property type="entry name" value="DUF820-like"/>
    <property type="match status" value="1"/>
</dbReference>
<sequence length="182" mass="21179">MKSLAKWTIEDYHQMIDAGILDDRKVELLAGEIIEMSPEKPIHYYTTEENTEYLKQLLNNVAKVRFNGAITLADSEPEPDIAIVRLPTNKYKIHHPYPEDIFWVIEVANTSLKKDLELKQSIYANAFLQEYWIIDLSQTKLIVFREPNNGYYQSRKEYTEGEISSLAFPKIKISVQRLLGLN</sequence>
<dbReference type="Pfam" id="PF05685">
    <property type="entry name" value="Uma2"/>
    <property type="match status" value="1"/>
</dbReference>
<dbReference type="EMBL" id="PXOH01000023">
    <property type="protein sequence ID" value="PSF35036.1"/>
    <property type="molecule type" value="Genomic_DNA"/>
</dbReference>
<comment type="caution">
    <text evidence="2">The sequence shown here is derived from an EMBL/GenBank/DDBJ whole genome shotgun (WGS) entry which is preliminary data.</text>
</comment>
<evidence type="ECO:0000259" key="1">
    <source>
        <dbReference type="Pfam" id="PF05685"/>
    </source>
</evidence>
<dbReference type="PANTHER" id="PTHR35400:SF1">
    <property type="entry name" value="SLR1083 PROTEIN"/>
    <property type="match status" value="1"/>
</dbReference>
<proteinExistence type="predicted"/>
<keyword evidence="3" id="KW-1185">Reference proteome</keyword>
<organism evidence="2 3">
    <name type="scientific">Aphanothece hegewaldii CCALA 016</name>
    <dbReference type="NCBI Taxonomy" id="2107694"/>
    <lineage>
        <taxon>Bacteria</taxon>
        <taxon>Bacillati</taxon>
        <taxon>Cyanobacteriota</taxon>
        <taxon>Cyanophyceae</taxon>
        <taxon>Oscillatoriophycideae</taxon>
        <taxon>Chroococcales</taxon>
        <taxon>Aphanothecaceae</taxon>
        <taxon>Aphanothece</taxon>
    </lineage>
</organism>